<keyword evidence="3" id="KW-0521">NADP</keyword>
<evidence type="ECO:0000313" key="7">
    <source>
        <dbReference type="EMBL" id="KAK6924642.1"/>
    </source>
</evidence>
<reference evidence="7 8" key="1">
    <citation type="submission" date="2023-12" db="EMBL/GenBank/DDBJ databases">
        <title>A high-quality genome assembly for Dillenia turbinata (Dilleniales).</title>
        <authorList>
            <person name="Chanderbali A."/>
        </authorList>
    </citation>
    <scope>NUCLEOTIDE SEQUENCE [LARGE SCALE GENOMIC DNA]</scope>
    <source>
        <strain evidence="7">LSX21</strain>
        <tissue evidence="7">Leaf</tissue>
    </source>
</reference>
<comment type="similarity">
    <text evidence="2">Belongs to the short-chain dehydrogenases/reductases (SDR) family.</text>
</comment>
<comment type="caution">
    <text evidence="7">The sequence shown here is derived from an EMBL/GenBank/DDBJ whole genome shotgun (WGS) entry which is preliminary data.</text>
</comment>
<keyword evidence="6" id="KW-0472">Membrane</keyword>
<feature type="transmembrane region" description="Helical" evidence="6">
    <location>
        <begin position="51"/>
        <end position="73"/>
    </location>
</feature>
<dbReference type="GO" id="GO:0016020">
    <property type="term" value="C:membrane"/>
    <property type="evidence" value="ECO:0007669"/>
    <property type="project" value="UniProtKB-SubCell"/>
</dbReference>
<dbReference type="GO" id="GO:0072582">
    <property type="term" value="F:17-beta-hydroxysteroid dehydrogenase (NADP+) activity"/>
    <property type="evidence" value="ECO:0007669"/>
    <property type="project" value="TreeGrafter"/>
</dbReference>
<protein>
    <submittedName>
        <fullName evidence="7">Short-chain dehydrogenase/reductase SDR</fullName>
    </submittedName>
</protein>
<dbReference type="PRINTS" id="PR00081">
    <property type="entry name" value="GDHRDH"/>
</dbReference>
<dbReference type="PANTHER" id="PTHR43391:SF89">
    <property type="entry name" value="11-BETA-HYDROXYSTEROID DEHYDROGENASE 1A-RELATED"/>
    <property type="match status" value="1"/>
</dbReference>
<evidence type="ECO:0000256" key="2">
    <source>
        <dbReference type="ARBA" id="ARBA00006484"/>
    </source>
</evidence>
<dbReference type="SUPFAM" id="SSF51735">
    <property type="entry name" value="NAD(P)-binding Rossmann-fold domains"/>
    <property type="match status" value="1"/>
</dbReference>
<dbReference type="AlphaFoldDB" id="A0AAN8VC55"/>
<dbReference type="Pfam" id="PF00106">
    <property type="entry name" value="adh_short"/>
    <property type="match status" value="1"/>
</dbReference>
<sequence>MDFVDVIRMLLNLTAPPFTFYLLLVPPYLLFKFFLGFLYSIFSEDVAGKVVIITGASSGIGEVVGSMFFSSWVNFSLHEVHFMDHLVNNAGITMAATFEEVQNVDVLRPIMDVNLWGSLYTTHFALPYPKASGGKVVVLSSSASWLPTPRTSLHNADSTAMRLFFETLQIELGNEVGITVVTPGFIESEMTQGKFLHKDGSLVIDLALRDVQISLFHVAKVAAYAKAIVNRVLGGTKYLTEPAWFKTTYYWKAFCPELLEWCYRVFYHTRPRKPPSEAPSKRIIDMIGLKDYFYPGALLYPDDKTD</sequence>
<dbReference type="Proteomes" id="UP001370490">
    <property type="component" value="Unassembled WGS sequence"/>
</dbReference>
<keyword evidence="6" id="KW-0812">Transmembrane</keyword>
<evidence type="ECO:0000256" key="1">
    <source>
        <dbReference type="ARBA" id="ARBA00004606"/>
    </source>
</evidence>
<accession>A0AAN8VC55</accession>
<dbReference type="GO" id="GO:0005829">
    <property type="term" value="C:cytosol"/>
    <property type="evidence" value="ECO:0007669"/>
    <property type="project" value="TreeGrafter"/>
</dbReference>
<evidence type="ECO:0000256" key="5">
    <source>
        <dbReference type="ARBA" id="ARBA00023002"/>
    </source>
</evidence>
<evidence type="ECO:0000313" key="8">
    <source>
        <dbReference type="Proteomes" id="UP001370490"/>
    </source>
</evidence>
<gene>
    <name evidence="7" type="ORF">RJ641_008968</name>
</gene>
<comment type="subcellular location">
    <subcellularLocation>
        <location evidence="1">Membrane</location>
        <topology evidence="1">Single-pass type II membrane protein</topology>
    </subcellularLocation>
</comment>
<dbReference type="GO" id="GO:0008202">
    <property type="term" value="P:steroid metabolic process"/>
    <property type="evidence" value="ECO:0007669"/>
    <property type="project" value="TreeGrafter"/>
</dbReference>
<evidence type="ECO:0000256" key="4">
    <source>
        <dbReference type="ARBA" id="ARBA00022968"/>
    </source>
</evidence>
<dbReference type="Gene3D" id="3.40.50.720">
    <property type="entry name" value="NAD(P)-binding Rossmann-like Domain"/>
    <property type="match status" value="1"/>
</dbReference>
<dbReference type="EMBL" id="JBAMMX010000016">
    <property type="protein sequence ID" value="KAK6924642.1"/>
    <property type="molecule type" value="Genomic_DNA"/>
</dbReference>
<keyword evidence="8" id="KW-1185">Reference proteome</keyword>
<proteinExistence type="inferred from homology"/>
<dbReference type="InterPro" id="IPR002347">
    <property type="entry name" value="SDR_fam"/>
</dbReference>
<name>A0AAN8VC55_9MAGN</name>
<organism evidence="7 8">
    <name type="scientific">Dillenia turbinata</name>
    <dbReference type="NCBI Taxonomy" id="194707"/>
    <lineage>
        <taxon>Eukaryota</taxon>
        <taxon>Viridiplantae</taxon>
        <taxon>Streptophyta</taxon>
        <taxon>Embryophyta</taxon>
        <taxon>Tracheophyta</taxon>
        <taxon>Spermatophyta</taxon>
        <taxon>Magnoliopsida</taxon>
        <taxon>eudicotyledons</taxon>
        <taxon>Gunneridae</taxon>
        <taxon>Pentapetalae</taxon>
        <taxon>Dilleniales</taxon>
        <taxon>Dilleniaceae</taxon>
        <taxon>Dillenia</taxon>
    </lineage>
</organism>
<dbReference type="InterPro" id="IPR036291">
    <property type="entry name" value="NAD(P)-bd_dom_sf"/>
</dbReference>
<dbReference type="PANTHER" id="PTHR43391">
    <property type="entry name" value="RETINOL DEHYDROGENASE-RELATED"/>
    <property type="match status" value="1"/>
</dbReference>
<feature type="transmembrane region" description="Helical" evidence="6">
    <location>
        <begin position="20"/>
        <end position="39"/>
    </location>
</feature>
<keyword evidence="6" id="KW-1133">Transmembrane helix</keyword>
<keyword evidence="5" id="KW-0560">Oxidoreductase</keyword>
<evidence type="ECO:0000256" key="3">
    <source>
        <dbReference type="ARBA" id="ARBA00022857"/>
    </source>
</evidence>
<keyword evidence="4" id="KW-0735">Signal-anchor</keyword>
<evidence type="ECO:0000256" key="6">
    <source>
        <dbReference type="SAM" id="Phobius"/>
    </source>
</evidence>